<reference evidence="6 7" key="1">
    <citation type="submission" date="2020-03" db="EMBL/GenBank/DDBJ databases">
        <title>Bradyrhizobium diversity isolated from nodules of Indigofera sp.</title>
        <authorList>
            <person name="Klepa M."/>
            <person name="Helene L."/>
            <person name="Hungria M."/>
        </authorList>
    </citation>
    <scope>NUCLEOTIDE SEQUENCE [LARGE SCALE GENOMIC DNA]</scope>
    <source>
        <strain evidence="6 7">WSM 1791</strain>
    </source>
</reference>
<dbReference type="InterPro" id="IPR026585">
    <property type="entry name" value="GlgE"/>
</dbReference>
<comment type="function">
    <text evidence="4">Maltosyltransferase that uses maltose 1-phosphate (M1P) as the sugar donor to elongate linear or branched alpha-(1-&gt;4)-glucans. Is involved in a branched alpha-glucan biosynthetic pathway from trehalose, together with TreS, Mak and GlgB.</text>
</comment>
<dbReference type="GO" id="GO:0016758">
    <property type="term" value="F:hexosyltransferase activity"/>
    <property type="evidence" value="ECO:0007669"/>
    <property type="project" value="UniProtKB-UniRule"/>
</dbReference>
<gene>
    <name evidence="4" type="primary">glgE</name>
    <name evidence="6" type="ORF">HCN58_27905</name>
</gene>
<dbReference type="HAMAP" id="MF_02124">
    <property type="entry name" value="GlgE"/>
    <property type="match status" value="1"/>
</dbReference>
<dbReference type="Gene3D" id="2.60.40.10">
    <property type="entry name" value="Immunoglobulins"/>
    <property type="match status" value="1"/>
</dbReference>
<feature type="binding site" evidence="4">
    <location>
        <position position="250"/>
    </location>
    <ligand>
        <name>alpha-maltose 1-phosphate</name>
        <dbReference type="ChEBI" id="CHEBI:63576"/>
    </ligand>
</feature>
<dbReference type="InterPro" id="IPR017853">
    <property type="entry name" value="GH"/>
</dbReference>
<dbReference type="SUPFAM" id="SSF51445">
    <property type="entry name" value="(Trans)glycosidases"/>
    <property type="match status" value="1"/>
</dbReference>
<keyword evidence="3 4" id="KW-0119">Carbohydrate metabolism</keyword>
<keyword evidence="2 4" id="KW-0808">Transferase</keyword>
<feature type="active site" description="Nucleophile" evidence="4">
    <location>
        <position position="381"/>
    </location>
</feature>
<feature type="domain" description="Glycosyl hydrolase family 13 catalytic" evidence="5">
    <location>
        <begin position="202"/>
        <end position="546"/>
    </location>
</feature>
<accession>A0A7Y4GWP2</accession>
<feature type="binding site" evidence="4">
    <location>
        <position position="310"/>
    </location>
    <ligand>
        <name>alpha-maltose 1-phosphate</name>
        <dbReference type="ChEBI" id="CHEBI:63576"/>
    </ligand>
</feature>
<evidence type="ECO:0000256" key="3">
    <source>
        <dbReference type="ARBA" id="ARBA00023277"/>
    </source>
</evidence>
<sequence>MSRPHHAMSAPVKQAFHIEEIFPSIDCGRFAVKRIVGETVEVWADIYRDGHDVVAADLIWRREPESDWQRTAMIYHGNDRWVGSFVPEKTGRYSYAIEAWTDEFATWRHGFEQKRKANVATELDAMEGASLLTRALSGGQEATAKIARACETFLQSGKCEILLADDLKKAMAEGQERTDLTRSKPLTLVVDRPKARCSSWYEVVPRSQSPQPGQHGTWNDCINRLPDIQAMGFDVIYLTPIHPIGRTNRKGRNNSLKAGDGDPGSFYAIGSHEGGHDAIHPQLGSLNEFRRFVAACAAAGMEVALDFAIQCSPDHPWLKQHPKWFKRRPDGSMKYAENPPKKYEDIVNVDFESDDAEGLCRALRDVVLFWVSQGVKIFRVDNPHTKPFRFWEWLIKEVQARDPDVLFLSEAFTRPKVMKGLAKLGFTQSYTYFTWRTERWEIEQYVNELAGYPEREFFRPNFFVSTPDILPFHLQSGEPWMFKTRLALAATLSSNYGIYNGFELLEHEPIPGREEYFNSEKYELKSRDWDKPGNIKPYVTQINRIRRENPALQQTSAIRFLPVEDSSVIAYVKHSADQTNVVVTVIALTGGFREFWLPLGDVQVRLGHGDLKPVTALENLKSGPTSPVAYGGMRLWIDPIHDPVLIFRCLG</sequence>
<feature type="binding site" evidence="4">
    <location>
        <position position="382"/>
    </location>
    <ligand>
        <name>alpha-maltose 1-phosphate</name>
        <dbReference type="ChEBI" id="CHEBI:63576"/>
    </ligand>
</feature>
<keyword evidence="7" id="KW-1185">Reference proteome</keyword>
<evidence type="ECO:0000313" key="7">
    <source>
        <dbReference type="Proteomes" id="UP000544122"/>
    </source>
</evidence>
<feature type="active site" description="Proton donor" evidence="4">
    <location>
        <position position="410"/>
    </location>
</feature>
<dbReference type="InterPro" id="IPR021828">
    <property type="entry name" value="GlgE_dom_N/S"/>
</dbReference>
<dbReference type="Pfam" id="PF00128">
    <property type="entry name" value="Alpha-amylase"/>
    <property type="match status" value="1"/>
</dbReference>
<dbReference type="SMART" id="SM00642">
    <property type="entry name" value="Aamy"/>
    <property type="match status" value="1"/>
</dbReference>
<feature type="binding site" evidence="4">
    <location>
        <position position="345"/>
    </location>
    <ligand>
        <name>alpha-maltose 1-phosphate</name>
        <dbReference type="ChEBI" id="CHEBI:63576"/>
    </ligand>
</feature>
<evidence type="ECO:0000259" key="5">
    <source>
        <dbReference type="SMART" id="SM00642"/>
    </source>
</evidence>
<evidence type="ECO:0000256" key="4">
    <source>
        <dbReference type="HAMAP-Rule" id="MF_02124"/>
    </source>
</evidence>
<keyword evidence="1 4" id="KW-0328">Glycosyltransferase</keyword>
<dbReference type="PANTHER" id="PTHR47786:SF2">
    <property type="entry name" value="GLYCOSYL HYDROLASE FAMILY 13 CATALYTIC DOMAIN-CONTAINING PROTEIN"/>
    <property type="match status" value="1"/>
</dbReference>
<dbReference type="Proteomes" id="UP000544122">
    <property type="component" value="Unassembled WGS sequence"/>
</dbReference>
<dbReference type="CDD" id="cd11344">
    <property type="entry name" value="AmyAc_GlgE_like"/>
    <property type="match status" value="1"/>
</dbReference>
<feature type="site" description="Transition state stabilizer" evidence="4">
    <location>
        <position position="468"/>
    </location>
</feature>
<proteinExistence type="inferred from homology"/>
<comment type="caution">
    <text evidence="6">The sequence shown here is derived from an EMBL/GenBank/DDBJ whole genome shotgun (WGS) entry which is preliminary data.</text>
</comment>
<dbReference type="GO" id="GO:0004553">
    <property type="term" value="F:hydrolase activity, hydrolyzing O-glycosyl compounds"/>
    <property type="evidence" value="ECO:0007669"/>
    <property type="project" value="InterPro"/>
</dbReference>
<dbReference type="Gene3D" id="3.20.20.80">
    <property type="entry name" value="Glycosidases"/>
    <property type="match status" value="1"/>
</dbReference>
<evidence type="ECO:0000256" key="1">
    <source>
        <dbReference type="ARBA" id="ARBA00022676"/>
    </source>
</evidence>
<evidence type="ECO:0000256" key="2">
    <source>
        <dbReference type="ARBA" id="ARBA00022679"/>
    </source>
</evidence>
<comment type="similarity">
    <text evidence="4">Belongs to the glycosyl hydrolase 13 family. GlgE subfamily.</text>
</comment>
<organism evidence="6 7">
    <name type="scientific">Bradyrhizobium australiense</name>
    <dbReference type="NCBI Taxonomy" id="2721161"/>
    <lineage>
        <taxon>Bacteria</taxon>
        <taxon>Pseudomonadati</taxon>
        <taxon>Pseudomonadota</taxon>
        <taxon>Alphaproteobacteria</taxon>
        <taxon>Hyphomicrobiales</taxon>
        <taxon>Nitrobacteraceae</taxon>
        <taxon>Bradyrhizobium</taxon>
    </lineage>
</organism>
<dbReference type="EMBL" id="JAAVLX010000010">
    <property type="protein sequence ID" value="NOJ43344.1"/>
    <property type="molecule type" value="Genomic_DNA"/>
</dbReference>
<comment type="subunit">
    <text evidence="4">Homodimer.</text>
</comment>
<dbReference type="GO" id="GO:0030979">
    <property type="term" value="P:alpha-glucan biosynthetic process"/>
    <property type="evidence" value="ECO:0007669"/>
    <property type="project" value="UniProtKB-UniRule"/>
</dbReference>
<dbReference type="Pfam" id="PF11896">
    <property type="entry name" value="GlgE_dom_N_S"/>
    <property type="match status" value="1"/>
</dbReference>
<dbReference type="InterPro" id="IPR006047">
    <property type="entry name" value="GH13_cat_dom"/>
</dbReference>
<evidence type="ECO:0000313" key="6">
    <source>
        <dbReference type="EMBL" id="NOJ43344.1"/>
    </source>
</evidence>
<dbReference type="InterPro" id="IPR013783">
    <property type="entry name" value="Ig-like_fold"/>
</dbReference>
<name>A0A7Y4GWP2_9BRAD</name>
<dbReference type="Gene3D" id="1.20.58.80">
    <property type="entry name" value="Phosphotransferase system, lactose/cellobiose-type IIA subunit"/>
    <property type="match status" value="1"/>
</dbReference>
<dbReference type="PANTHER" id="PTHR47786">
    <property type="entry name" value="ALPHA-1,4-GLUCAN:MALTOSE-1-PHOSPHATE MALTOSYLTRANSFERASE"/>
    <property type="match status" value="1"/>
</dbReference>
<protein>
    <recommendedName>
        <fullName evidence="4">Alpha-1,4-glucan:maltose-1-phosphate maltosyltransferase</fullName>
        <shortName evidence="4">GMPMT</shortName>
        <ecNumber evidence="4">2.4.99.16</ecNumber>
    </recommendedName>
    <alternativeName>
        <fullName evidence="4">(1-&gt;4)-alpha-D-glucan:maltose-1-phosphate alpha-D-maltosyltransferase</fullName>
    </alternativeName>
</protein>
<dbReference type="EC" id="2.4.99.16" evidence="4"/>
<comment type="catalytic activity">
    <reaction evidence="4">
        <text>alpha-maltose 1-phosphate + [(1-&gt;4)-alpha-D-glucosyl](n) = [(1-&gt;4)-alpha-D-glucosyl](n+2) + phosphate</text>
        <dbReference type="Rhea" id="RHEA:42692"/>
        <dbReference type="Rhea" id="RHEA-COMP:9584"/>
        <dbReference type="Rhea" id="RHEA-COMP:10183"/>
        <dbReference type="ChEBI" id="CHEBI:15444"/>
        <dbReference type="ChEBI" id="CHEBI:43474"/>
        <dbReference type="ChEBI" id="CHEBI:63576"/>
        <dbReference type="EC" id="2.4.99.16"/>
    </reaction>
</comment>
<feature type="binding site" evidence="4">
    <location>
        <begin position="521"/>
        <end position="522"/>
    </location>
    <ligand>
        <name>alpha-maltose 1-phosphate</name>
        <dbReference type="ChEBI" id="CHEBI:63576"/>
    </ligand>
</feature>
<dbReference type="AlphaFoldDB" id="A0A7Y4GWP2"/>